<dbReference type="InterPro" id="IPR026960">
    <property type="entry name" value="RVT-Znf"/>
</dbReference>
<accession>A0A2Z6MQW6</accession>
<keyword evidence="3" id="KW-1185">Reference proteome</keyword>
<dbReference type="EMBL" id="DF973326">
    <property type="protein sequence ID" value="GAU25960.1"/>
    <property type="molecule type" value="Genomic_DNA"/>
</dbReference>
<dbReference type="Pfam" id="PF13966">
    <property type="entry name" value="zf-RVT"/>
    <property type="match status" value="1"/>
</dbReference>
<dbReference type="PANTHER" id="PTHR36617">
    <property type="entry name" value="PROTEIN, PUTATIVE-RELATED"/>
    <property type="match status" value="1"/>
</dbReference>
<dbReference type="Pfam" id="PF00078">
    <property type="entry name" value="RVT_1"/>
    <property type="match status" value="1"/>
</dbReference>
<name>A0A2Z6MQW6_TRISU</name>
<gene>
    <name evidence="2" type="ORF">TSUD_373610</name>
</gene>
<dbReference type="InterPro" id="IPR000477">
    <property type="entry name" value="RT_dom"/>
</dbReference>
<dbReference type="AlphaFoldDB" id="A0A2Z6MQW6"/>
<dbReference type="PANTHER" id="PTHR36617:SF5">
    <property type="entry name" value="OS05G0421675 PROTEIN"/>
    <property type="match status" value="1"/>
</dbReference>
<sequence>MGRMSFPVLWGKWIKECISTATASVLVNGSPTDEFPLERGLRQGDPLSPFLFLVAAEGLHAMMKAMVERNLFTGYRVGESDSVSISHLQFANDTLLLGEKSWANVRALRTVLVLFETMSGLKGNFNKSMLVGVNIPDSRLREAASSLCCSLGKIPFMYLSLPIRGDPRRLRILGKRLGLTGKLFVYMLVDREGLWFRVLTARYGVEKGSLRAGGRRGSSWWREIASIRDGGGGIGGGWFREHVVKKVGDGSDTFFCTDPWVDEIPLSERFGRLFDLTGTKSTSVAEMFSLGWGAGGEAWVWRRQLRVEFSDRWFCQSDPSIGYTVRGAYQLLTSQDSVTLDAAEDLIWHGLVPLKVSVLAWRLLRDRLPTKSNLVARGILSSEAHHCVSGCRAVESAQHLFLSCSTFGSLWSLVSSSIGSSLVEAHTLSDHFVQFTFSTGSSRARRSFMQVVESEE</sequence>
<evidence type="ECO:0000313" key="3">
    <source>
        <dbReference type="Proteomes" id="UP000242715"/>
    </source>
</evidence>
<proteinExistence type="predicted"/>
<evidence type="ECO:0000313" key="2">
    <source>
        <dbReference type="EMBL" id="GAU25960.1"/>
    </source>
</evidence>
<organism evidence="2 3">
    <name type="scientific">Trifolium subterraneum</name>
    <name type="common">Subterranean clover</name>
    <dbReference type="NCBI Taxonomy" id="3900"/>
    <lineage>
        <taxon>Eukaryota</taxon>
        <taxon>Viridiplantae</taxon>
        <taxon>Streptophyta</taxon>
        <taxon>Embryophyta</taxon>
        <taxon>Tracheophyta</taxon>
        <taxon>Spermatophyta</taxon>
        <taxon>Magnoliopsida</taxon>
        <taxon>eudicotyledons</taxon>
        <taxon>Gunneridae</taxon>
        <taxon>Pentapetalae</taxon>
        <taxon>rosids</taxon>
        <taxon>fabids</taxon>
        <taxon>Fabales</taxon>
        <taxon>Fabaceae</taxon>
        <taxon>Papilionoideae</taxon>
        <taxon>50 kb inversion clade</taxon>
        <taxon>NPAAA clade</taxon>
        <taxon>Hologalegina</taxon>
        <taxon>IRL clade</taxon>
        <taxon>Trifolieae</taxon>
        <taxon>Trifolium</taxon>
    </lineage>
</organism>
<protein>
    <recommendedName>
        <fullName evidence="1">Reverse transcriptase domain-containing protein</fullName>
    </recommendedName>
</protein>
<evidence type="ECO:0000259" key="1">
    <source>
        <dbReference type="PROSITE" id="PS50878"/>
    </source>
</evidence>
<feature type="domain" description="Reverse transcriptase" evidence="1">
    <location>
        <begin position="1"/>
        <end position="163"/>
    </location>
</feature>
<dbReference type="PROSITE" id="PS50878">
    <property type="entry name" value="RT_POL"/>
    <property type="match status" value="1"/>
</dbReference>
<dbReference type="OrthoDB" id="1932527at2759"/>
<dbReference type="Proteomes" id="UP000242715">
    <property type="component" value="Unassembled WGS sequence"/>
</dbReference>
<reference evidence="3" key="1">
    <citation type="journal article" date="2017" name="Front. Plant Sci.">
        <title>Climate Clever Clovers: New Paradigm to Reduce the Environmental Footprint of Ruminants by Breeding Low Methanogenic Forages Utilizing Haplotype Variation.</title>
        <authorList>
            <person name="Kaur P."/>
            <person name="Appels R."/>
            <person name="Bayer P.E."/>
            <person name="Keeble-Gagnere G."/>
            <person name="Wang J."/>
            <person name="Hirakawa H."/>
            <person name="Shirasawa K."/>
            <person name="Vercoe P."/>
            <person name="Stefanova K."/>
            <person name="Durmic Z."/>
            <person name="Nichols P."/>
            <person name="Revell C."/>
            <person name="Isobe S.N."/>
            <person name="Edwards D."/>
            <person name="Erskine W."/>
        </authorList>
    </citation>
    <scope>NUCLEOTIDE SEQUENCE [LARGE SCALE GENOMIC DNA]</scope>
    <source>
        <strain evidence="3">cv. Daliak</strain>
    </source>
</reference>